<comment type="caution">
    <text evidence="1">The sequence shown here is derived from an EMBL/GenBank/DDBJ whole genome shotgun (WGS) entry which is preliminary data.</text>
</comment>
<proteinExistence type="predicted"/>
<reference evidence="1" key="1">
    <citation type="journal article" date="2015" name="Nature">
        <title>Complex archaea that bridge the gap between prokaryotes and eukaryotes.</title>
        <authorList>
            <person name="Spang A."/>
            <person name="Saw J.H."/>
            <person name="Jorgensen S.L."/>
            <person name="Zaremba-Niedzwiedzka K."/>
            <person name="Martijn J."/>
            <person name="Lind A.E."/>
            <person name="van Eijk R."/>
            <person name="Schleper C."/>
            <person name="Guy L."/>
            <person name="Ettema T.J."/>
        </authorList>
    </citation>
    <scope>NUCLEOTIDE SEQUENCE</scope>
</reference>
<gene>
    <name evidence="1" type="ORF">LCGC14_0735010</name>
</gene>
<protein>
    <submittedName>
        <fullName evidence="1">Uncharacterized protein</fullName>
    </submittedName>
</protein>
<organism evidence="1">
    <name type="scientific">marine sediment metagenome</name>
    <dbReference type="NCBI Taxonomy" id="412755"/>
    <lineage>
        <taxon>unclassified sequences</taxon>
        <taxon>metagenomes</taxon>
        <taxon>ecological metagenomes</taxon>
    </lineage>
</organism>
<dbReference type="AlphaFoldDB" id="A0A0F9STP3"/>
<evidence type="ECO:0000313" key="1">
    <source>
        <dbReference type="EMBL" id="KKN40291.1"/>
    </source>
</evidence>
<sequence>MPHTQPDMGHFHAIFDVIKVGSRYQVFDIRDNSPVGKSHATRADAVEFKQELNAEMELMGAMGHGKSTIEKWLEVEHKASRFKFSPQEAGVGAGETGTAKVS</sequence>
<dbReference type="EMBL" id="LAZR01001713">
    <property type="protein sequence ID" value="KKN40291.1"/>
    <property type="molecule type" value="Genomic_DNA"/>
</dbReference>
<accession>A0A0F9STP3</accession>
<name>A0A0F9STP3_9ZZZZ</name>